<dbReference type="GO" id="GO:0005743">
    <property type="term" value="C:mitochondrial inner membrane"/>
    <property type="evidence" value="ECO:0007669"/>
    <property type="project" value="UniProtKB-ARBA"/>
</dbReference>
<dbReference type="GO" id="GO:0005763">
    <property type="term" value="C:mitochondrial small ribosomal subunit"/>
    <property type="evidence" value="ECO:0007669"/>
    <property type="project" value="TreeGrafter"/>
</dbReference>
<evidence type="ECO:0000256" key="4">
    <source>
        <dbReference type="ARBA" id="ARBA00023128"/>
    </source>
</evidence>
<organism evidence="9 10">
    <name type="scientific">Microctonus hyperodae</name>
    <name type="common">Parasitoid wasp</name>
    <dbReference type="NCBI Taxonomy" id="165561"/>
    <lineage>
        <taxon>Eukaryota</taxon>
        <taxon>Metazoa</taxon>
        <taxon>Ecdysozoa</taxon>
        <taxon>Arthropoda</taxon>
        <taxon>Hexapoda</taxon>
        <taxon>Insecta</taxon>
        <taxon>Pterygota</taxon>
        <taxon>Neoptera</taxon>
        <taxon>Endopterygota</taxon>
        <taxon>Hymenoptera</taxon>
        <taxon>Apocrita</taxon>
        <taxon>Ichneumonoidea</taxon>
        <taxon>Braconidae</taxon>
        <taxon>Euphorinae</taxon>
        <taxon>Microctonus</taxon>
    </lineage>
</organism>
<keyword evidence="4" id="KW-0496">Mitochondrion</keyword>
<dbReference type="PANTHER" id="PTHR12919:SF20">
    <property type="entry name" value="SMALL RIBOSOMAL SUBUNIT PROTEIN BS16M"/>
    <property type="match status" value="1"/>
</dbReference>
<comment type="similarity">
    <text evidence="2">Belongs to the bacterial ribosomal protein bS16 family.</text>
</comment>
<evidence type="ECO:0000256" key="6">
    <source>
        <dbReference type="ARBA" id="ARBA00035263"/>
    </source>
</evidence>
<name>A0AA39FEL1_MICHY</name>
<dbReference type="GO" id="GO:0003735">
    <property type="term" value="F:structural constituent of ribosome"/>
    <property type="evidence" value="ECO:0007669"/>
    <property type="project" value="InterPro"/>
</dbReference>
<dbReference type="AlphaFoldDB" id="A0AA39FEL1"/>
<dbReference type="InterPro" id="IPR000307">
    <property type="entry name" value="Ribosomal_bS16"/>
</dbReference>
<comment type="subcellular location">
    <subcellularLocation>
        <location evidence="1">Mitochondrion</location>
    </subcellularLocation>
</comment>
<dbReference type="SUPFAM" id="SSF54565">
    <property type="entry name" value="Ribosomal protein S16"/>
    <property type="match status" value="1"/>
</dbReference>
<evidence type="ECO:0000313" key="9">
    <source>
        <dbReference type="EMBL" id="KAK0167971.1"/>
    </source>
</evidence>
<dbReference type="FunFam" id="3.30.1320.10:FF:000004">
    <property type="entry name" value="28S ribosomal protein S16, mitochondrial"/>
    <property type="match status" value="1"/>
</dbReference>
<accession>A0AA39FEL1</accession>
<dbReference type="InterPro" id="IPR023803">
    <property type="entry name" value="Ribosomal_bS16_dom_sf"/>
</dbReference>
<dbReference type="GO" id="GO:0032543">
    <property type="term" value="P:mitochondrial translation"/>
    <property type="evidence" value="ECO:0007669"/>
    <property type="project" value="TreeGrafter"/>
</dbReference>
<keyword evidence="3" id="KW-0689">Ribosomal protein</keyword>
<evidence type="ECO:0000256" key="5">
    <source>
        <dbReference type="ARBA" id="ARBA00023274"/>
    </source>
</evidence>
<evidence type="ECO:0000256" key="2">
    <source>
        <dbReference type="ARBA" id="ARBA00006668"/>
    </source>
</evidence>
<evidence type="ECO:0000256" key="7">
    <source>
        <dbReference type="ARBA" id="ARBA00035438"/>
    </source>
</evidence>
<dbReference type="EMBL" id="JAQQBR010001831">
    <property type="protein sequence ID" value="KAK0167971.1"/>
    <property type="molecule type" value="Genomic_DNA"/>
</dbReference>
<evidence type="ECO:0000256" key="3">
    <source>
        <dbReference type="ARBA" id="ARBA00022980"/>
    </source>
</evidence>
<feature type="region of interest" description="Disordered" evidence="8">
    <location>
        <begin position="121"/>
        <end position="140"/>
    </location>
</feature>
<dbReference type="Pfam" id="PF00886">
    <property type="entry name" value="Ribosomal_S16"/>
    <property type="match status" value="1"/>
</dbReference>
<protein>
    <recommendedName>
        <fullName evidence="6">Small ribosomal subunit protein bS16m</fullName>
    </recommendedName>
    <alternativeName>
        <fullName evidence="7">28S ribosomal protein S16, mitochondrial</fullName>
    </alternativeName>
</protein>
<gene>
    <name evidence="9" type="ORF">PV327_001817</name>
</gene>
<keyword evidence="10" id="KW-1185">Reference proteome</keyword>
<dbReference type="Gene3D" id="3.30.1320.10">
    <property type="match status" value="1"/>
</dbReference>
<evidence type="ECO:0000256" key="8">
    <source>
        <dbReference type="SAM" id="MobiDB-lite"/>
    </source>
</evidence>
<dbReference type="NCBIfam" id="TIGR00002">
    <property type="entry name" value="S16"/>
    <property type="match status" value="1"/>
</dbReference>
<dbReference type="Proteomes" id="UP001168972">
    <property type="component" value="Unassembled WGS sequence"/>
</dbReference>
<dbReference type="PANTHER" id="PTHR12919">
    <property type="entry name" value="30S RIBOSOMAL PROTEIN S16"/>
    <property type="match status" value="1"/>
</dbReference>
<evidence type="ECO:0000313" key="10">
    <source>
        <dbReference type="Proteomes" id="UP001168972"/>
    </source>
</evidence>
<comment type="caution">
    <text evidence="9">The sequence shown here is derived from an EMBL/GenBank/DDBJ whole genome shotgun (WGS) entry which is preliminary data.</text>
</comment>
<proteinExistence type="inferred from homology"/>
<keyword evidence="5" id="KW-0687">Ribonucleoprotein</keyword>
<reference evidence="9" key="2">
    <citation type="submission" date="2023-03" db="EMBL/GenBank/DDBJ databases">
        <authorList>
            <person name="Inwood S.N."/>
            <person name="Skelly J.G."/>
            <person name="Guhlin J."/>
            <person name="Harrop T.W.R."/>
            <person name="Goldson S.G."/>
            <person name="Dearden P.K."/>
        </authorList>
    </citation>
    <scope>NUCLEOTIDE SEQUENCE</scope>
    <source>
        <strain evidence="9">Lincoln</strain>
        <tissue evidence="9">Whole body</tissue>
    </source>
</reference>
<sequence length="140" mass="15998">MPRFSLHPASGTGIYSDLERKVIRLARYGCANRPFYHIVVTTPQSVKGDPPIEQLGTFDPMVNQYNEKLVTFNFERIQFWLGQGNVDISKSIKELLGLSGYFPMHPYTIMTAWNSRKKAEDEAKAKEEAEKNLEKAEQSN</sequence>
<reference evidence="9" key="1">
    <citation type="journal article" date="2023" name="bioRxiv">
        <title>Scaffold-level genome assemblies of two parasitoid biocontrol wasps reveal the parthenogenesis mechanism and an associated novel virus.</title>
        <authorList>
            <person name="Inwood S."/>
            <person name="Skelly J."/>
            <person name="Guhlin J."/>
            <person name="Harrop T."/>
            <person name="Goldson S."/>
            <person name="Dearden P."/>
        </authorList>
    </citation>
    <scope>NUCLEOTIDE SEQUENCE</scope>
    <source>
        <strain evidence="9">Lincoln</strain>
        <tissue evidence="9">Whole body</tissue>
    </source>
</reference>
<evidence type="ECO:0000256" key="1">
    <source>
        <dbReference type="ARBA" id="ARBA00004173"/>
    </source>
</evidence>